<reference evidence="2 3" key="1">
    <citation type="submission" date="2021-05" db="EMBL/GenBank/DDBJ databases">
        <title>Comparative genomic studies on the polysaccharide-degrading batcterial strains of the Flammeovirga genus.</title>
        <authorList>
            <person name="Zewei F."/>
            <person name="Zheng Z."/>
            <person name="Yu L."/>
            <person name="Ruyue G."/>
            <person name="Yanhong M."/>
            <person name="Yuanyuan C."/>
            <person name="Jingyan G."/>
            <person name="Wenjun H."/>
        </authorList>
    </citation>
    <scope>NUCLEOTIDE SEQUENCE [LARGE SCALE GENOMIC DNA]</scope>
    <source>
        <strain evidence="2 3">NBRC:100898</strain>
    </source>
</reference>
<protein>
    <submittedName>
        <fullName evidence="2">Leucine-rich repeat protein</fullName>
    </submittedName>
</protein>
<proteinExistence type="predicted"/>
<dbReference type="Pfam" id="PF13306">
    <property type="entry name" value="LRR_5"/>
    <property type="match status" value="4"/>
</dbReference>
<dbReference type="Proteomes" id="UP000678679">
    <property type="component" value="Chromosome 1"/>
</dbReference>
<dbReference type="PANTHER" id="PTHR45661">
    <property type="entry name" value="SURFACE ANTIGEN"/>
    <property type="match status" value="1"/>
</dbReference>
<dbReference type="EMBL" id="CP076132">
    <property type="protein sequence ID" value="QWG02959.1"/>
    <property type="molecule type" value="Genomic_DNA"/>
</dbReference>
<keyword evidence="3" id="KW-1185">Reference proteome</keyword>
<feature type="chain" id="PRO_5043500165" evidence="1">
    <location>
        <begin position="20"/>
        <end position="918"/>
    </location>
</feature>
<feature type="signal peptide" evidence="1">
    <location>
        <begin position="1"/>
        <end position="19"/>
    </location>
</feature>
<gene>
    <name evidence="2" type="ORF">KMW28_05100</name>
</gene>
<dbReference type="AlphaFoldDB" id="A0AAX1N684"/>
<dbReference type="KEGG" id="fya:KMW28_05100"/>
<accession>A0AAX1N684</accession>
<dbReference type="PANTHER" id="PTHR45661:SF3">
    <property type="entry name" value="IG-LIKE DOMAIN-CONTAINING PROTEIN"/>
    <property type="match status" value="1"/>
</dbReference>
<dbReference type="Gene3D" id="3.80.10.10">
    <property type="entry name" value="Ribonuclease Inhibitor"/>
    <property type="match status" value="5"/>
</dbReference>
<name>A0AAX1N684_9BACT</name>
<dbReference type="RefSeq" id="WP_169664424.1">
    <property type="nucleotide sequence ID" value="NZ_CP076132.1"/>
</dbReference>
<dbReference type="InterPro" id="IPR032675">
    <property type="entry name" value="LRR_dom_sf"/>
</dbReference>
<evidence type="ECO:0000313" key="3">
    <source>
        <dbReference type="Proteomes" id="UP000678679"/>
    </source>
</evidence>
<dbReference type="InterPro" id="IPR053139">
    <property type="entry name" value="Surface_bspA-like"/>
</dbReference>
<dbReference type="InterPro" id="IPR026906">
    <property type="entry name" value="LRR_5"/>
</dbReference>
<keyword evidence="1" id="KW-0732">Signal</keyword>
<evidence type="ECO:0000313" key="2">
    <source>
        <dbReference type="EMBL" id="QWG02959.1"/>
    </source>
</evidence>
<dbReference type="SUPFAM" id="SSF52058">
    <property type="entry name" value="L domain-like"/>
    <property type="match status" value="1"/>
</dbReference>
<evidence type="ECO:0000256" key="1">
    <source>
        <dbReference type="SAM" id="SignalP"/>
    </source>
</evidence>
<sequence length="918" mass="104917">MTKLLYFFLLIAVSNISLAQSDLQVLTHEDVEMHNNTITAYLSNYKDIIIPPYINGQEVKIIGRDAFHGRKINSVRLPKTLLGIKFGAFAFNYISDIELPSNLNLISKEVFTENEFEFTMDDLPKQEGFIWEKVTYFYKNTRTGDRIKGTKYIKKAEGKYVIKDRDVVFKNNKIIRYIGPSGDLILPELINGELVEIIGEEAFSNAQITSIQLSNCIRKIESKAFYNNKLSYIHIPESVQKIESSAFRKNQLCAIILPSKIYYLGEKAFLENKLKSIQLPKINTEGQWVNFTEFEGKLIDKSISVIDSTSLSNTFTFYAEDYTIDKNDVFIDGDKVIDYFGPGGKITIPNIIGEVEIKTLHNFNSHGFSEVIIKEGIDRLGTSCFAFNKMLKVTLPESVQTIADSSFYNNYLKKIKIPTKLISIEKSTFADNQIEKIIFNDHLKSIHTWSFSSNQLEEIELPNSLKFIGQYAFSYNKLDDITLPDEIKIIRGWAFSNNPFDKDIHVGKSIEYIGEKPFGKQKYTYIEDPNIQFFSIKLKNDYEVYWENETWKVKHNINKAVEPQHFIFIRNPKKVHELKDYEVVFSDNTIVKCNVRFNRIKIPEYINGQKVKKIGEKAFVACKLNEVILPNTLEEIGDKAFYDVNLKKITLSASASLRFIGEGAFANNNLTSLTLPNKVEYIGNHAFKKNGQLSTLHLGENLTYIGDYAFSNGNISSIELHENLKYVGEKAFMKNKLTSLTIPKSIEKIDEYAFGYNQIKTITFEATSQLKSLGTNAFYGNFLTSISLPNSLTYIGKEALDGNDLTTVSLPRGVSWMKDYAPYSKTTIDDFTVSYIDKKTIGTINEVVLITILKENQELTWNSNVVPMIVSEDSNNIHLLFRKNTSVSLKVDSSKGEHFEFDFKNLREDVICSKNNQM</sequence>
<organism evidence="2 3">
    <name type="scientific">Flammeovirga yaeyamensis</name>
    <dbReference type="NCBI Taxonomy" id="367791"/>
    <lineage>
        <taxon>Bacteria</taxon>
        <taxon>Pseudomonadati</taxon>
        <taxon>Bacteroidota</taxon>
        <taxon>Cytophagia</taxon>
        <taxon>Cytophagales</taxon>
        <taxon>Flammeovirgaceae</taxon>
        <taxon>Flammeovirga</taxon>
    </lineage>
</organism>